<keyword evidence="13 15" id="KW-0539">Nucleus</keyword>
<keyword evidence="6 15" id="KW-0479">Metal-binding</keyword>
<dbReference type="InterPro" id="IPR027421">
    <property type="entry name" value="DNA_pol_lamdba_lyase_dom_sf"/>
</dbReference>
<evidence type="ECO:0000256" key="8">
    <source>
        <dbReference type="ARBA" id="ARBA00022763"/>
    </source>
</evidence>
<comment type="cofactor">
    <cofactor evidence="1 15">
        <name>Mg(2+)</name>
        <dbReference type="ChEBI" id="CHEBI:18420"/>
    </cofactor>
</comment>
<gene>
    <name evidence="18" type="ORF">Poli38472_012013</name>
</gene>
<dbReference type="SUPFAM" id="SSF47802">
    <property type="entry name" value="DNA polymerase beta, N-terminal domain-like"/>
    <property type="match status" value="1"/>
</dbReference>
<dbReference type="GO" id="GO:0000712">
    <property type="term" value="P:resolution of meiotic recombination intermediates"/>
    <property type="evidence" value="ECO:0007669"/>
    <property type="project" value="TreeGrafter"/>
</dbReference>
<keyword evidence="9 15" id="KW-0378">Hydrolase</keyword>
<keyword evidence="11 15" id="KW-0233">DNA recombination</keyword>
<reference evidence="18" key="1">
    <citation type="submission" date="2019-03" db="EMBL/GenBank/DDBJ databases">
        <title>Long read genome sequence of the mycoparasitic Pythium oligandrum ATCC 38472 isolated from sugarbeet rhizosphere.</title>
        <authorList>
            <person name="Gaulin E."/>
        </authorList>
    </citation>
    <scope>NUCLEOTIDE SEQUENCE</scope>
    <source>
        <strain evidence="18">ATCC 38472_TT</strain>
    </source>
</reference>
<comment type="function">
    <text evidence="15">Interacts with EME1 to form a DNA structure-specific endonuclease with substrate preference for branched DNA structures with a 5'-end at the branch nick. Typical substrates include 3'-flap structures, D-loops, replication forks and nicked Holliday junctions. May be required in mitosis for the processing of stalled or collapsed replication fork intermediates. May be required in meiosis for the repair of meiosis-specific double strand breaks subsequent to single-end invasion (SEI).</text>
</comment>
<evidence type="ECO:0000256" key="1">
    <source>
        <dbReference type="ARBA" id="ARBA00001946"/>
    </source>
</evidence>
<evidence type="ECO:0000256" key="10">
    <source>
        <dbReference type="ARBA" id="ARBA00022842"/>
    </source>
</evidence>
<evidence type="ECO:0000256" key="4">
    <source>
        <dbReference type="ARBA" id="ARBA00017114"/>
    </source>
</evidence>
<dbReference type="AlphaFoldDB" id="A0A8K1CQN6"/>
<dbReference type="GO" id="GO:0005634">
    <property type="term" value="C:nucleus"/>
    <property type="evidence" value="ECO:0007669"/>
    <property type="project" value="UniProtKB-SubCell"/>
</dbReference>
<dbReference type="EC" id="3.1.22.-" evidence="15"/>
<evidence type="ECO:0000313" key="19">
    <source>
        <dbReference type="Proteomes" id="UP000794436"/>
    </source>
</evidence>
<comment type="caution">
    <text evidence="18">The sequence shown here is derived from an EMBL/GenBank/DDBJ whole genome shotgun (WGS) entry which is preliminary data.</text>
</comment>
<feature type="domain" description="ERCC4" evidence="17">
    <location>
        <begin position="407"/>
        <end position="512"/>
    </location>
</feature>
<dbReference type="Pfam" id="PF14716">
    <property type="entry name" value="HHH_8"/>
    <property type="match status" value="1"/>
</dbReference>
<sequence>MRRREPVDPVEGYGDGVLRSGPAPPGRKRKRSEQGCVNAANDAIVEELKLLKGKIRESSHLVSIYARAIISIQNSPEPVQNAQGAKQLKNIGNYLANQIQSILHKKQLRTGASSATPRPPGRPAQRPTSTTITTVTTGQVPARRPLIDLPSRPVLHRSTPVVNVPPRDERRPSPPPPPPVSTQPPRETAVVGVSTESDRLLPRDYAPAYRKQPWFVLLGLKDLCATSDATAATVEALHTKIYSVGYDRNIAKLRTCLTSLITTHRVIKRTSSGNIFLSERGLRSTELCPGSLIPQQSSSQSAATTPRSPPRSVSTTTLSQSTSSIRLTSIVSSAPETITECIELSDSDESEPETIRATSPITDDVAFTPTWSQPEEEPAVMPSQTAPVFTSDSERDLIAPDDEWQLVLLLDHREILSRRNRDILERKLLECNVTCEVRVLNVGDVQWIARRYRRDPLTDSCSVDELMLNVIIERKEVNDLSGSIVDRRYNEQKTRLKESGMTHVIYLVEGSLSQQTTVRTSGLQTALCRTQVQDQFFVQLCQNADETVAFLRGVHARLLAKLPLSMRCRNPERSTSIRPPYFASFSASTAAVTPEDWCRQFCRPVRTFTAFNAQFRKKADFTVGELYQMMLMQVPGLSASRTVALSAQFPTFHHLCEALERGESLDNVRYGELQRRLDKKVPAFLAELLLAGDYEDVEQSRP</sequence>
<evidence type="ECO:0000256" key="13">
    <source>
        <dbReference type="ARBA" id="ARBA00023242"/>
    </source>
</evidence>
<comment type="subcellular location">
    <subcellularLocation>
        <location evidence="2 15">Nucleus</location>
    </subcellularLocation>
</comment>
<comment type="subunit">
    <text evidence="15">Interacts with EME1.</text>
</comment>
<evidence type="ECO:0000256" key="11">
    <source>
        <dbReference type="ARBA" id="ARBA00023172"/>
    </source>
</evidence>
<evidence type="ECO:0000256" key="16">
    <source>
        <dbReference type="SAM" id="MobiDB-lite"/>
    </source>
</evidence>
<dbReference type="GO" id="GO:0008821">
    <property type="term" value="F:crossover junction DNA endonuclease activity"/>
    <property type="evidence" value="ECO:0007669"/>
    <property type="project" value="UniProtKB-UniRule"/>
</dbReference>
<dbReference type="Proteomes" id="UP000794436">
    <property type="component" value="Unassembled WGS sequence"/>
</dbReference>
<dbReference type="GO" id="GO:0003677">
    <property type="term" value="F:DNA binding"/>
    <property type="evidence" value="ECO:0007669"/>
    <property type="project" value="UniProtKB-UniRule"/>
</dbReference>
<dbReference type="CDD" id="cd20074">
    <property type="entry name" value="XPF_nuclease_Mus81"/>
    <property type="match status" value="1"/>
</dbReference>
<keyword evidence="12 15" id="KW-0234">DNA repair</keyword>
<evidence type="ECO:0000256" key="14">
    <source>
        <dbReference type="ARBA" id="ARBA00023254"/>
    </source>
</evidence>
<proteinExistence type="inferred from homology"/>
<feature type="region of interest" description="Disordered" evidence="16">
    <location>
        <begin position="288"/>
        <end position="320"/>
    </location>
</feature>
<dbReference type="Pfam" id="PF02732">
    <property type="entry name" value="ERCC4"/>
    <property type="match status" value="1"/>
</dbReference>
<dbReference type="InterPro" id="IPR047416">
    <property type="entry name" value="XPF_nuclease_Mus81"/>
</dbReference>
<evidence type="ECO:0000256" key="9">
    <source>
        <dbReference type="ARBA" id="ARBA00022801"/>
    </source>
</evidence>
<dbReference type="InterPro" id="IPR011335">
    <property type="entry name" value="Restrct_endonuc-II-like"/>
</dbReference>
<dbReference type="InterPro" id="IPR033309">
    <property type="entry name" value="Mus81"/>
</dbReference>
<evidence type="ECO:0000256" key="12">
    <source>
        <dbReference type="ARBA" id="ARBA00023204"/>
    </source>
</evidence>
<dbReference type="FunFam" id="3.40.50.10130:FF:000005">
    <property type="entry name" value="crossover junction endonuclease MUS81 isoform X1"/>
    <property type="match status" value="1"/>
</dbReference>
<feature type="compositionally biased region" description="Low complexity" evidence="16">
    <location>
        <begin position="128"/>
        <end position="137"/>
    </location>
</feature>
<dbReference type="SUPFAM" id="SSF52980">
    <property type="entry name" value="Restriction endonuclease-like"/>
    <property type="match status" value="1"/>
</dbReference>
<evidence type="ECO:0000313" key="18">
    <source>
        <dbReference type="EMBL" id="TMW66897.1"/>
    </source>
</evidence>
<evidence type="ECO:0000256" key="6">
    <source>
        <dbReference type="ARBA" id="ARBA00022723"/>
    </source>
</evidence>
<dbReference type="SMART" id="SM00891">
    <property type="entry name" value="ERCC4"/>
    <property type="match status" value="1"/>
</dbReference>
<dbReference type="PANTHER" id="PTHR13451">
    <property type="entry name" value="CLASS II CROSSOVER JUNCTION ENDONUCLEASE MUS81"/>
    <property type="match status" value="1"/>
</dbReference>
<evidence type="ECO:0000256" key="15">
    <source>
        <dbReference type="RuleBase" id="RU369042"/>
    </source>
</evidence>
<evidence type="ECO:0000256" key="7">
    <source>
        <dbReference type="ARBA" id="ARBA00022759"/>
    </source>
</evidence>
<dbReference type="PANTHER" id="PTHR13451:SF0">
    <property type="entry name" value="CROSSOVER JUNCTION ENDONUCLEASE MUS81"/>
    <property type="match status" value="1"/>
</dbReference>
<dbReference type="InterPro" id="IPR006166">
    <property type="entry name" value="ERCC4_domain"/>
</dbReference>
<dbReference type="GO" id="GO:0006308">
    <property type="term" value="P:DNA catabolic process"/>
    <property type="evidence" value="ECO:0007669"/>
    <property type="project" value="UniProtKB-UniRule"/>
</dbReference>
<evidence type="ECO:0000256" key="3">
    <source>
        <dbReference type="ARBA" id="ARBA00010015"/>
    </source>
</evidence>
<feature type="compositionally biased region" description="Pro residues" evidence="16">
    <location>
        <begin position="173"/>
        <end position="182"/>
    </location>
</feature>
<dbReference type="InterPro" id="IPR042530">
    <property type="entry name" value="EME1/EME2_C"/>
</dbReference>
<dbReference type="OrthoDB" id="5963188at2759"/>
<dbReference type="Gene3D" id="1.10.150.670">
    <property type="entry name" value="Crossover junction endonuclease EME1, DNA-binding domain"/>
    <property type="match status" value="1"/>
</dbReference>
<dbReference type="InterPro" id="IPR010996">
    <property type="entry name" value="HHH_MUS81"/>
</dbReference>
<evidence type="ECO:0000256" key="5">
    <source>
        <dbReference type="ARBA" id="ARBA00022722"/>
    </source>
</evidence>
<feature type="compositionally biased region" description="Low complexity" evidence="16">
    <location>
        <begin position="294"/>
        <end position="320"/>
    </location>
</feature>
<dbReference type="Gene3D" id="1.10.150.110">
    <property type="entry name" value="DNA polymerase beta, N-terminal domain-like"/>
    <property type="match status" value="1"/>
</dbReference>
<dbReference type="EMBL" id="SPLM01000006">
    <property type="protein sequence ID" value="TMW66897.1"/>
    <property type="molecule type" value="Genomic_DNA"/>
</dbReference>
<dbReference type="GO" id="GO:0031573">
    <property type="term" value="P:mitotic intra-S DNA damage checkpoint signaling"/>
    <property type="evidence" value="ECO:0007669"/>
    <property type="project" value="TreeGrafter"/>
</dbReference>
<feature type="region of interest" description="Disordered" evidence="16">
    <location>
        <begin position="1"/>
        <end position="34"/>
    </location>
</feature>
<dbReference type="Gene3D" id="3.40.50.10130">
    <property type="match status" value="1"/>
</dbReference>
<keyword evidence="10 15" id="KW-0460">Magnesium</keyword>
<keyword evidence="7 15" id="KW-0255">Endonuclease</keyword>
<keyword evidence="19" id="KW-1185">Reference proteome</keyword>
<protein>
    <recommendedName>
        <fullName evidence="4 15">Crossover junction endonuclease MUS81</fullName>
        <ecNumber evidence="15">3.1.22.-</ecNumber>
    </recommendedName>
</protein>
<keyword evidence="8 15" id="KW-0227">DNA damage</keyword>
<organism evidence="18 19">
    <name type="scientific">Pythium oligandrum</name>
    <name type="common">Mycoparasitic fungus</name>
    <dbReference type="NCBI Taxonomy" id="41045"/>
    <lineage>
        <taxon>Eukaryota</taxon>
        <taxon>Sar</taxon>
        <taxon>Stramenopiles</taxon>
        <taxon>Oomycota</taxon>
        <taxon>Peronosporomycetes</taxon>
        <taxon>Pythiales</taxon>
        <taxon>Pythiaceae</taxon>
        <taxon>Pythium</taxon>
    </lineage>
</organism>
<keyword evidence="14" id="KW-0469">Meiosis</keyword>
<keyword evidence="5 15" id="KW-0540">Nuclease</keyword>
<dbReference type="GO" id="GO:0048476">
    <property type="term" value="C:Holliday junction resolvase complex"/>
    <property type="evidence" value="ECO:0007669"/>
    <property type="project" value="UniProtKB-UniRule"/>
</dbReference>
<dbReference type="GO" id="GO:0048257">
    <property type="term" value="F:3'-flap endonuclease activity"/>
    <property type="evidence" value="ECO:0007669"/>
    <property type="project" value="TreeGrafter"/>
</dbReference>
<dbReference type="GO" id="GO:0046872">
    <property type="term" value="F:metal ion binding"/>
    <property type="evidence" value="ECO:0007669"/>
    <property type="project" value="UniProtKB-UniRule"/>
</dbReference>
<feature type="region of interest" description="Disordered" evidence="16">
    <location>
        <begin position="107"/>
        <end position="188"/>
    </location>
</feature>
<accession>A0A8K1CQN6</accession>
<dbReference type="GO" id="GO:0000727">
    <property type="term" value="P:double-strand break repair via break-induced replication"/>
    <property type="evidence" value="ECO:0007669"/>
    <property type="project" value="UniProtKB-UniRule"/>
</dbReference>
<evidence type="ECO:0000259" key="17">
    <source>
        <dbReference type="SMART" id="SM00891"/>
    </source>
</evidence>
<evidence type="ECO:0000256" key="2">
    <source>
        <dbReference type="ARBA" id="ARBA00004123"/>
    </source>
</evidence>
<comment type="similarity">
    <text evidence="3 15">Belongs to the XPF family.</text>
</comment>
<name>A0A8K1CQN6_PYTOL</name>